<reference evidence="1" key="1">
    <citation type="submission" date="2022-04" db="EMBL/GenBank/DDBJ databases">
        <title>Genome of the entomopathogenic fungus Entomophthora muscae.</title>
        <authorList>
            <person name="Elya C."/>
            <person name="Lovett B.R."/>
            <person name="Lee E."/>
            <person name="Macias A.M."/>
            <person name="Hajek A.E."/>
            <person name="De Bivort B.L."/>
            <person name="Kasson M.T."/>
            <person name="De Fine Licht H.H."/>
            <person name="Stajich J.E."/>
        </authorList>
    </citation>
    <scope>NUCLEOTIDE SEQUENCE</scope>
    <source>
        <strain evidence="1">Berkeley</strain>
    </source>
</reference>
<comment type="caution">
    <text evidence="1">The sequence shown here is derived from an EMBL/GenBank/DDBJ whole genome shotgun (WGS) entry which is preliminary data.</text>
</comment>
<feature type="non-terminal residue" evidence="1">
    <location>
        <position position="118"/>
    </location>
</feature>
<name>A0ACC2UVI2_9FUNG</name>
<evidence type="ECO:0000313" key="1">
    <source>
        <dbReference type="EMBL" id="KAJ9090506.1"/>
    </source>
</evidence>
<accession>A0ACC2UVI2</accession>
<gene>
    <name evidence="1" type="ORF">DSO57_1001962</name>
</gene>
<evidence type="ECO:0000313" key="2">
    <source>
        <dbReference type="Proteomes" id="UP001165960"/>
    </source>
</evidence>
<protein>
    <submittedName>
        <fullName evidence="1">Uncharacterized protein</fullName>
    </submittedName>
</protein>
<keyword evidence="2" id="KW-1185">Reference proteome</keyword>
<dbReference type="EMBL" id="QTSX02000004">
    <property type="protein sequence ID" value="KAJ9090506.1"/>
    <property type="molecule type" value="Genomic_DNA"/>
</dbReference>
<dbReference type="Proteomes" id="UP001165960">
    <property type="component" value="Unassembled WGS sequence"/>
</dbReference>
<sequence length="118" mass="13190">MNVDKSKLQPKKVGPAIILKVNKNNTYLVQGLGKHKQEKIIHHDCLRPCKARQRQCKTALPATEQQLVQYGTQAPDNLPDNLPPEETCGVPFHQSPKCVLDCSQGPAGRDFHSLLREN</sequence>
<organism evidence="1 2">
    <name type="scientific">Entomophthora muscae</name>
    <dbReference type="NCBI Taxonomy" id="34485"/>
    <lineage>
        <taxon>Eukaryota</taxon>
        <taxon>Fungi</taxon>
        <taxon>Fungi incertae sedis</taxon>
        <taxon>Zoopagomycota</taxon>
        <taxon>Entomophthoromycotina</taxon>
        <taxon>Entomophthoromycetes</taxon>
        <taxon>Entomophthorales</taxon>
        <taxon>Entomophthoraceae</taxon>
        <taxon>Entomophthora</taxon>
    </lineage>
</organism>
<proteinExistence type="predicted"/>